<feature type="domain" description="Response regulatory" evidence="4">
    <location>
        <begin position="4"/>
        <end position="118"/>
    </location>
</feature>
<dbReference type="Pfam" id="PF04397">
    <property type="entry name" value="LytTR"/>
    <property type="match status" value="1"/>
</dbReference>
<dbReference type="EMBL" id="MDDC01000006">
    <property type="protein sequence ID" value="OIQ60031.1"/>
    <property type="molecule type" value="Genomic_DNA"/>
</dbReference>
<dbReference type="Proteomes" id="UP000182811">
    <property type="component" value="Unassembled WGS sequence"/>
</dbReference>
<dbReference type="OrthoDB" id="9809318at2"/>
<reference evidence="6 7" key="1">
    <citation type="submission" date="2016-08" db="EMBL/GenBank/DDBJ databases">
        <title>Genome-based comparison of Moorella thermoacetic strains.</title>
        <authorList>
            <person name="Poehlein A."/>
            <person name="Bengelsdorf F.R."/>
            <person name="Esser C."/>
            <person name="Duerre P."/>
            <person name="Daniel R."/>
        </authorList>
    </citation>
    <scope>NUCLEOTIDE SEQUENCE [LARGE SCALE GENOMIC DNA]</scope>
    <source>
        <strain evidence="6 7">DSM 21394</strain>
    </source>
</reference>
<accession>A0A1J5NW99</accession>
<dbReference type="SMART" id="SM00850">
    <property type="entry name" value="LytTR"/>
    <property type="match status" value="1"/>
</dbReference>
<evidence type="ECO:0000259" key="5">
    <source>
        <dbReference type="PROSITE" id="PS50930"/>
    </source>
</evidence>
<evidence type="ECO:0000256" key="3">
    <source>
        <dbReference type="PROSITE-ProRule" id="PRU00169"/>
    </source>
</evidence>
<dbReference type="CDD" id="cd17532">
    <property type="entry name" value="REC_LytTR_AlgR-like"/>
    <property type="match status" value="1"/>
</dbReference>
<dbReference type="GO" id="GO:0003677">
    <property type="term" value="F:DNA binding"/>
    <property type="evidence" value="ECO:0007669"/>
    <property type="project" value="InterPro"/>
</dbReference>
<feature type="modified residue" description="4-aspartylphosphate" evidence="3">
    <location>
        <position position="55"/>
    </location>
</feature>
<dbReference type="PROSITE" id="PS50930">
    <property type="entry name" value="HTH_LYTTR"/>
    <property type="match status" value="1"/>
</dbReference>
<dbReference type="GO" id="GO:0000156">
    <property type="term" value="F:phosphorelay response regulator activity"/>
    <property type="evidence" value="ECO:0007669"/>
    <property type="project" value="InterPro"/>
</dbReference>
<dbReference type="InterPro" id="IPR046947">
    <property type="entry name" value="LytR-like"/>
</dbReference>
<comment type="function">
    <text evidence="2">May play the central regulatory role in sporulation. It may be an element of the effector pathway responsible for the activation of sporulation genes in response to nutritional stress. Spo0A may act in concert with spo0H (a sigma factor) to control the expression of some genes that are critical to the sporulation process.</text>
</comment>
<dbReference type="Pfam" id="PF00072">
    <property type="entry name" value="Response_reg"/>
    <property type="match status" value="1"/>
</dbReference>
<feature type="domain" description="HTH LytTR-type" evidence="5">
    <location>
        <begin position="147"/>
        <end position="253"/>
    </location>
</feature>
<evidence type="ECO:0000256" key="1">
    <source>
        <dbReference type="ARBA" id="ARBA00018672"/>
    </source>
</evidence>
<dbReference type="SUPFAM" id="SSF52172">
    <property type="entry name" value="CheY-like"/>
    <property type="match status" value="1"/>
</dbReference>
<gene>
    <name evidence="6" type="primary">lytR_2</name>
    <name evidence="6" type="ORF">MOTE_08650</name>
</gene>
<dbReference type="InterPro" id="IPR011006">
    <property type="entry name" value="CheY-like_superfamily"/>
</dbReference>
<evidence type="ECO:0000256" key="2">
    <source>
        <dbReference type="ARBA" id="ARBA00024867"/>
    </source>
</evidence>
<dbReference type="SMART" id="SM00448">
    <property type="entry name" value="REC"/>
    <property type="match status" value="1"/>
</dbReference>
<dbReference type="FunFam" id="3.40.50.2300:FF:000051">
    <property type="entry name" value="Two-component response regulator yehT"/>
    <property type="match status" value="1"/>
</dbReference>
<organism evidence="6 7">
    <name type="scientific">Neomoorella thermoacetica</name>
    <name type="common">Clostridium thermoaceticum</name>
    <dbReference type="NCBI Taxonomy" id="1525"/>
    <lineage>
        <taxon>Bacteria</taxon>
        <taxon>Bacillati</taxon>
        <taxon>Bacillota</taxon>
        <taxon>Clostridia</taxon>
        <taxon>Neomoorellales</taxon>
        <taxon>Neomoorellaceae</taxon>
        <taxon>Neomoorella</taxon>
    </lineage>
</organism>
<evidence type="ECO:0000313" key="6">
    <source>
        <dbReference type="EMBL" id="OIQ60031.1"/>
    </source>
</evidence>
<proteinExistence type="predicted"/>
<comment type="caution">
    <text evidence="6">The sequence shown here is derived from an EMBL/GenBank/DDBJ whole genome shotgun (WGS) entry which is preliminary data.</text>
</comment>
<protein>
    <recommendedName>
        <fullName evidence="1">Stage 0 sporulation protein A homolog</fullName>
    </recommendedName>
</protein>
<sequence length="254" mass="29171">MTLKALIVDDEYPARQELRFMLQEFKDIEIVGEATNAREALNLISALDYTILFLDINMPGMNGLELSRAIQERPGPPFIIFVTAYEEYALQAFEVNAVDYLLKPFDEKRLRQAINKVRRLVEQLQQPAAPAGEATPAAGVKVRLNRLPVEKEGKTILLDQDDLIYACTQGDNVYLKTSTGQYLTRFTLKELESRLDPRIFFRCHRCYIVNLNRVRELVPFFNGTYTLIMADKQQSEVPVSRNQARKLKRLLGIN</sequence>
<dbReference type="Gene3D" id="2.40.50.40">
    <property type="match status" value="1"/>
</dbReference>
<dbReference type="Gene3D" id="2.20.25.10">
    <property type="match status" value="1"/>
</dbReference>
<dbReference type="InterPro" id="IPR001789">
    <property type="entry name" value="Sig_transdc_resp-reg_receiver"/>
</dbReference>
<dbReference type="PANTHER" id="PTHR37299">
    <property type="entry name" value="TRANSCRIPTIONAL REGULATOR-RELATED"/>
    <property type="match status" value="1"/>
</dbReference>
<dbReference type="InterPro" id="IPR007492">
    <property type="entry name" value="LytTR_DNA-bd_dom"/>
</dbReference>
<dbReference type="AlphaFoldDB" id="A0A1J5NW99"/>
<dbReference type="PANTHER" id="PTHR37299:SF1">
    <property type="entry name" value="STAGE 0 SPORULATION PROTEIN A HOMOLOG"/>
    <property type="match status" value="1"/>
</dbReference>
<dbReference type="PROSITE" id="PS50110">
    <property type="entry name" value="RESPONSE_REGULATORY"/>
    <property type="match status" value="1"/>
</dbReference>
<dbReference type="Gene3D" id="3.40.50.2300">
    <property type="match status" value="1"/>
</dbReference>
<evidence type="ECO:0000313" key="7">
    <source>
        <dbReference type="Proteomes" id="UP000182811"/>
    </source>
</evidence>
<keyword evidence="3" id="KW-0597">Phosphoprotein</keyword>
<evidence type="ECO:0000259" key="4">
    <source>
        <dbReference type="PROSITE" id="PS50110"/>
    </source>
</evidence>
<name>A0A1J5NW99_NEOTH</name>